<evidence type="ECO:0000256" key="2">
    <source>
        <dbReference type="ARBA" id="ARBA00023125"/>
    </source>
</evidence>
<dbReference type="InterPro" id="IPR009057">
    <property type="entry name" value="Homeodomain-like_sf"/>
</dbReference>
<evidence type="ECO:0000313" key="5">
    <source>
        <dbReference type="EMBL" id="OCA68955.1"/>
    </source>
</evidence>
<dbReference type="PROSITE" id="PS00041">
    <property type="entry name" value="HTH_ARAC_FAMILY_1"/>
    <property type="match status" value="1"/>
</dbReference>
<feature type="domain" description="HTH araC/xylS-type" evidence="4">
    <location>
        <begin position="206"/>
        <end position="303"/>
    </location>
</feature>
<evidence type="ECO:0000256" key="1">
    <source>
        <dbReference type="ARBA" id="ARBA00023015"/>
    </source>
</evidence>
<keyword evidence="3" id="KW-0804">Transcription</keyword>
<accession>A0A1B8ZBM1</accession>
<keyword evidence="1" id="KW-0805">Transcription regulation</keyword>
<dbReference type="InterPro" id="IPR018062">
    <property type="entry name" value="HTH_AraC-typ_CS"/>
</dbReference>
<protein>
    <submittedName>
        <fullName evidence="5">AraC family transcriptional regulator</fullName>
    </submittedName>
</protein>
<dbReference type="PRINTS" id="PR00032">
    <property type="entry name" value="HTHARAC"/>
</dbReference>
<dbReference type="PANTHER" id="PTHR43280:SF28">
    <property type="entry name" value="HTH-TYPE TRANSCRIPTIONAL ACTIVATOR RHAS"/>
    <property type="match status" value="1"/>
</dbReference>
<dbReference type="EMBL" id="MAYH01000048">
    <property type="protein sequence ID" value="OCA68955.1"/>
    <property type="molecule type" value="Genomic_DNA"/>
</dbReference>
<name>A0A1B8ZBM1_9FLAO</name>
<comment type="caution">
    <text evidence="5">The sequence shown here is derived from an EMBL/GenBank/DDBJ whole genome shotgun (WGS) entry which is preliminary data.</text>
</comment>
<dbReference type="GO" id="GO:0003700">
    <property type="term" value="F:DNA-binding transcription factor activity"/>
    <property type="evidence" value="ECO:0007669"/>
    <property type="project" value="InterPro"/>
</dbReference>
<dbReference type="Pfam" id="PF12833">
    <property type="entry name" value="HTH_18"/>
    <property type="match status" value="1"/>
</dbReference>
<dbReference type="GO" id="GO:0043565">
    <property type="term" value="F:sequence-specific DNA binding"/>
    <property type="evidence" value="ECO:0007669"/>
    <property type="project" value="InterPro"/>
</dbReference>
<dbReference type="RefSeq" id="WP_065396056.1">
    <property type="nucleotide sequence ID" value="NZ_MAYH01000048.1"/>
</dbReference>
<dbReference type="PROSITE" id="PS01124">
    <property type="entry name" value="HTH_ARAC_FAMILY_2"/>
    <property type="match status" value="1"/>
</dbReference>
<reference evidence="5 6" key="1">
    <citation type="submission" date="2016-07" db="EMBL/GenBank/DDBJ databases">
        <authorList>
            <person name="Jeong J.-J."/>
            <person name="Kim D.W."/>
            <person name="Sang M.K."/>
            <person name="Choi I.-G."/>
            <person name="Kim K.D."/>
        </authorList>
    </citation>
    <scope>NUCLEOTIDE SEQUENCE [LARGE SCALE GENOMIC DNA]</scope>
    <source>
        <strain evidence="5 6">UTM-3</strain>
    </source>
</reference>
<dbReference type="SUPFAM" id="SSF46689">
    <property type="entry name" value="Homeodomain-like"/>
    <property type="match status" value="2"/>
</dbReference>
<keyword evidence="2" id="KW-0238">DNA-binding</keyword>
<dbReference type="InterPro" id="IPR009594">
    <property type="entry name" value="Tscrpt_reg_HTH_AraC_N"/>
</dbReference>
<dbReference type="SMART" id="SM00342">
    <property type="entry name" value="HTH_ARAC"/>
    <property type="match status" value="1"/>
</dbReference>
<dbReference type="InterPro" id="IPR020449">
    <property type="entry name" value="Tscrpt_reg_AraC-type_HTH"/>
</dbReference>
<gene>
    <name evidence="5" type="ORF">BBI01_17210</name>
</gene>
<keyword evidence="6" id="KW-1185">Reference proteome</keyword>
<dbReference type="Proteomes" id="UP000092651">
    <property type="component" value="Unassembled WGS sequence"/>
</dbReference>
<evidence type="ECO:0000259" key="4">
    <source>
        <dbReference type="PROSITE" id="PS01124"/>
    </source>
</evidence>
<dbReference type="OrthoDB" id="9779074at2"/>
<dbReference type="AlphaFoldDB" id="A0A1B8ZBM1"/>
<dbReference type="PANTHER" id="PTHR43280">
    <property type="entry name" value="ARAC-FAMILY TRANSCRIPTIONAL REGULATOR"/>
    <property type="match status" value="1"/>
</dbReference>
<evidence type="ECO:0000313" key="6">
    <source>
        <dbReference type="Proteomes" id="UP000092651"/>
    </source>
</evidence>
<proteinExistence type="predicted"/>
<dbReference type="Pfam" id="PF06719">
    <property type="entry name" value="AraC_N"/>
    <property type="match status" value="1"/>
</dbReference>
<sequence length="319" mass="36990">MNNNRKLLLNTPELTREKQLLRLVENQTTFNLNNCEFSIYETHKAAFGVELHFENIAFTAMLRGKKHMKLDNKTNYFDYLPGESILVAPGETMVIDFPEADETATQCISLSLNPDFIEDSLNYLNYNLPKVDESSQWNIQLDEYFLFNNQALASATNNIMRIAMDDNSQKDIMADFALKELLIRLMQTQARSLVEKNIIKNKSRIGFVVDYIKRNLHQKLSIESIAKLAYVSKSNFFKMFRDELGISPNDFILQERINKAKELLAYQNSIKETAFQTGFSDTNYFTRVFKQLVGVTPKNYQINLFIQNNNNNNNNNNTH</sequence>
<evidence type="ECO:0000256" key="3">
    <source>
        <dbReference type="ARBA" id="ARBA00023163"/>
    </source>
</evidence>
<organism evidence="5 6">
    <name type="scientific">Chryseobacterium artocarpi</name>
    <dbReference type="NCBI Taxonomy" id="1414727"/>
    <lineage>
        <taxon>Bacteria</taxon>
        <taxon>Pseudomonadati</taxon>
        <taxon>Bacteroidota</taxon>
        <taxon>Flavobacteriia</taxon>
        <taxon>Flavobacteriales</taxon>
        <taxon>Weeksellaceae</taxon>
        <taxon>Chryseobacterium group</taxon>
        <taxon>Chryseobacterium</taxon>
    </lineage>
</organism>
<dbReference type="InterPro" id="IPR018060">
    <property type="entry name" value="HTH_AraC"/>
</dbReference>
<dbReference type="Gene3D" id="1.10.10.60">
    <property type="entry name" value="Homeodomain-like"/>
    <property type="match status" value="2"/>
</dbReference>